<dbReference type="Proteomes" id="UP001198182">
    <property type="component" value="Unassembled WGS sequence"/>
</dbReference>
<name>A0AAE3JG40_9FIRM</name>
<dbReference type="EMBL" id="JAJEQR010000048">
    <property type="protein sequence ID" value="MCC2232028.1"/>
    <property type="molecule type" value="Genomic_DNA"/>
</dbReference>
<evidence type="ECO:0000313" key="2">
    <source>
        <dbReference type="Proteomes" id="UP001198182"/>
    </source>
</evidence>
<accession>A0AAE3JG40</accession>
<organism evidence="1 2">
    <name type="scientific">Hominifimenecus microfluidus</name>
    <dbReference type="NCBI Taxonomy" id="2885348"/>
    <lineage>
        <taxon>Bacteria</taxon>
        <taxon>Bacillati</taxon>
        <taxon>Bacillota</taxon>
        <taxon>Clostridia</taxon>
        <taxon>Lachnospirales</taxon>
        <taxon>Lachnospiraceae</taxon>
        <taxon>Hominifimenecus</taxon>
    </lineage>
</organism>
<gene>
    <name evidence="1" type="ORF">LKD81_13660</name>
</gene>
<comment type="caution">
    <text evidence="1">The sequence shown here is derived from an EMBL/GenBank/DDBJ whole genome shotgun (WGS) entry which is preliminary data.</text>
</comment>
<dbReference type="AlphaFoldDB" id="A0AAE3JG40"/>
<keyword evidence="2" id="KW-1185">Reference proteome</keyword>
<reference evidence="1" key="1">
    <citation type="submission" date="2021-10" db="EMBL/GenBank/DDBJ databases">
        <title>Anaerobic single-cell dispensing facilitates the cultivation of human gut bacteria.</title>
        <authorList>
            <person name="Afrizal A."/>
        </authorList>
    </citation>
    <scope>NUCLEOTIDE SEQUENCE</scope>
    <source>
        <strain evidence="1">CLA-AA-H215</strain>
    </source>
</reference>
<dbReference type="RefSeq" id="WP_308454514.1">
    <property type="nucleotide sequence ID" value="NZ_JAJEQR010000048.1"/>
</dbReference>
<proteinExistence type="predicted"/>
<evidence type="ECO:0000313" key="1">
    <source>
        <dbReference type="EMBL" id="MCC2232028.1"/>
    </source>
</evidence>
<sequence>MFEGITNGKIVGCACHGVGYWKKHPEYVTSEAFAHMYEAQFDSIRYGEMKKYFPGALKSFEKMMKEMAK</sequence>
<protein>
    <submittedName>
        <fullName evidence="1">Uncharacterized protein</fullName>
    </submittedName>
</protein>